<feature type="transmembrane region" description="Helical" evidence="2">
    <location>
        <begin position="345"/>
        <end position="367"/>
    </location>
</feature>
<feature type="transmembrane region" description="Helical" evidence="2">
    <location>
        <begin position="250"/>
        <end position="273"/>
    </location>
</feature>
<dbReference type="Pfam" id="PF09586">
    <property type="entry name" value="YfhO"/>
    <property type="match status" value="1"/>
</dbReference>
<feature type="region of interest" description="Disordered" evidence="1">
    <location>
        <begin position="943"/>
        <end position="967"/>
    </location>
</feature>
<feature type="transmembrane region" description="Helical" evidence="2">
    <location>
        <begin position="313"/>
        <end position="333"/>
    </location>
</feature>
<keyword evidence="2" id="KW-1133">Transmembrane helix</keyword>
<feature type="transmembrane region" description="Helical" evidence="2">
    <location>
        <begin position="865"/>
        <end position="885"/>
    </location>
</feature>
<dbReference type="Proteomes" id="UP000245720">
    <property type="component" value="Unassembled WGS sequence"/>
</dbReference>
<feature type="transmembrane region" description="Helical" evidence="2">
    <location>
        <begin position="463"/>
        <end position="480"/>
    </location>
</feature>
<feature type="transmembrane region" description="Helical" evidence="2">
    <location>
        <begin position="403"/>
        <end position="420"/>
    </location>
</feature>
<feature type="transmembrane region" description="Helical" evidence="2">
    <location>
        <begin position="156"/>
        <end position="176"/>
    </location>
</feature>
<dbReference type="InterPro" id="IPR018580">
    <property type="entry name" value="Uncharacterised_YfhO"/>
</dbReference>
<evidence type="ECO:0000256" key="1">
    <source>
        <dbReference type="SAM" id="MobiDB-lite"/>
    </source>
</evidence>
<dbReference type="OrthoDB" id="9815466at2"/>
<feature type="transmembrane region" description="Helical" evidence="2">
    <location>
        <begin position="219"/>
        <end position="238"/>
    </location>
</feature>
<sequence length="967" mass="109683">MNKEEKRAARRTRLERFRKGKFYGILYDKGVLYFLLSFLIPFAIMLYAFGIYGVHPFGDRQILVVDLWHQYYPFFRVVHEKLTSGGSFLYSWENGMGTNFLSLISYYAASPLNWLSVFFGEGNERDALTFILAAKIGFAGAFFSTFLRYTYKRRDFTICMFSVMYALCSYTLGYYWNVMWFDTIALFPLVMTGIVMICREGKWKVFTFGLALSLIANYYVGYFTCIFSVFMFASASIIECRGIKDWFRKLFLMIRSSVLGIGLGGFILLPAYYGLQLTYSANNTMPREMSFYEDWKKIFANLLSYNEPTKVDGLPNFACGMLAVLLFGVFLLSFGIKIREKISSLIMLGIIAVSCNMNILNFIWHGFHFTNQIPYRFAFIFSFVLAASAFRALDIMLKKGIKIYQLILMPIAPVTVFVLNRMVEGDAFKPSQAFKSSLVITAAFWLIFIAAKIFPFKTTKRRNVLLTLALTAAVLSEFVSNAQIGVRTVDTTGYYDYPASYGDVKPLLDKVKKNDKDLFYRMEMTQTYTLNDSALYGYRGVSQFSSAANVSVTTMFKRLGLYASEAGNRYYYRTSTPVVNSLLGIKYIIKKGGTLNSEGWVLEEEDSSGSTHLYKNRYPLSMGFMVKDNVLLMEDGGGANPFEYQNDLIRRVSGVEDRLFVPQPVALVEYDGLDVTKNGYGNYTFQNDSDEPTGSALYTYDCIDGSYLYGYANGTGGTCDTLEIKCGEDLVDSGKLIESYPIVFTMGNGQGGETSTVRITSNKDHKTGNFKLMIYALDTKIFDRAYEELADEQLNITEFSDRKIRGELTAKEDGILFLSIPYEKGWKVYVDGERAETFKLLQAVTGVKVAKGSHDIRIEYTPEGFPLGVTISFVSLGLIILAMLFDRRRLRRRRRTAPAAEAPQEELQEQPPFNYRAEVYDQVCESLIGEDVGRVEDTEVILYDGSKKPEKEVDDAKSESDHSIQGD</sequence>
<dbReference type="PANTHER" id="PTHR38454:SF1">
    <property type="entry name" value="INTEGRAL MEMBRANE PROTEIN"/>
    <property type="match status" value="1"/>
</dbReference>
<dbReference type="PANTHER" id="PTHR38454">
    <property type="entry name" value="INTEGRAL MEMBRANE PROTEIN-RELATED"/>
    <property type="match status" value="1"/>
</dbReference>
<feature type="transmembrane region" description="Helical" evidence="2">
    <location>
        <begin position="432"/>
        <end position="451"/>
    </location>
</feature>
<feature type="compositionally biased region" description="Basic and acidic residues" evidence="1">
    <location>
        <begin position="945"/>
        <end position="967"/>
    </location>
</feature>
<proteinExistence type="predicted"/>
<comment type="caution">
    <text evidence="3">The sequence shown here is derived from an EMBL/GenBank/DDBJ whole genome shotgun (WGS) entry which is preliminary data.</text>
</comment>
<reference evidence="3 4" key="1">
    <citation type="submission" date="2018-05" db="EMBL/GenBank/DDBJ databases">
        <title>The Hungate 1000. A catalogue of reference genomes from the rumen microbiome.</title>
        <authorList>
            <person name="Kelly W."/>
        </authorList>
    </citation>
    <scope>NUCLEOTIDE SEQUENCE [LARGE SCALE GENOMIC DNA]</scope>
    <source>
        <strain evidence="3 4">SAb67</strain>
    </source>
</reference>
<evidence type="ECO:0000313" key="4">
    <source>
        <dbReference type="Proteomes" id="UP000245720"/>
    </source>
</evidence>
<gene>
    <name evidence="3" type="ORF">IE37_01297</name>
</gene>
<name>A0A315YNN5_RUMFL</name>
<keyword evidence="2" id="KW-0472">Membrane</keyword>
<dbReference type="RefSeq" id="WP_109726116.1">
    <property type="nucleotide sequence ID" value="NZ_QGDI01000004.1"/>
</dbReference>
<accession>A0A315YNN5</accession>
<feature type="transmembrane region" description="Helical" evidence="2">
    <location>
        <begin position="31"/>
        <end position="54"/>
    </location>
</feature>
<evidence type="ECO:0000256" key="2">
    <source>
        <dbReference type="SAM" id="Phobius"/>
    </source>
</evidence>
<dbReference type="EMBL" id="QGDI01000004">
    <property type="protein sequence ID" value="PWJ13492.1"/>
    <property type="molecule type" value="Genomic_DNA"/>
</dbReference>
<organism evidence="3 4">
    <name type="scientific">Ruminococcus flavefaciens</name>
    <dbReference type="NCBI Taxonomy" id="1265"/>
    <lineage>
        <taxon>Bacteria</taxon>
        <taxon>Bacillati</taxon>
        <taxon>Bacillota</taxon>
        <taxon>Clostridia</taxon>
        <taxon>Eubacteriales</taxon>
        <taxon>Oscillospiraceae</taxon>
        <taxon>Ruminococcus</taxon>
    </lineage>
</organism>
<feature type="transmembrane region" description="Helical" evidence="2">
    <location>
        <begin position="373"/>
        <end position="391"/>
    </location>
</feature>
<dbReference type="AlphaFoldDB" id="A0A315YNN5"/>
<feature type="transmembrane region" description="Helical" evidence="2">
    <location>
        <begin position="127"/>
        <end position="149"/>
    </location>
</feature>
<protein>
    <submittedName>
        <fullName evidence="3">Putative membrane protein YfhO</fullName>
    </submittedName>
</protein>
<evidence type="ECO:0000313" key="3">
    <source>
        <dbReference type="EMBL" id="PWJ13492.1"/>
    </source>
</evidence>
<keyword evidence="2" id="KW-0812">Transmembrane</keyword>